<keyword evidence="1" id="KW-0378">Hydrolase</keyword>
<proteinExistence type="predicted"/>
<dbReference type="EMBL" id="SRYB01000024">
    <property type="protein sequence ID" value="TGY77510.1"/>
    <property type="molecule type" value="Genomic_DNA"/>
</dbReference>
<evidence type="ECO:0000313" key="2">
    <source>
        <dbReference type="Proteomes" id="UP000306319"/>
    </source>
</evidence>
<sequence length="490" mass="54363">MKKRIFINALYGTMAAVAAMGATSCGSDDKNEPSGGDNGKDPVETTDKSLVNAERAIEIIDAAVENYFEGAGMSMARLYNPYNNKRSDELGSVWMYTSSIEAVNSVLKAMKEQKAAGKSALYDAHFTRYTQLLSDLVDNLEFYAGTYTLTSYTGTTTWTVYGVNRGSGKGAADVTGVLNVYDDQMWIVRELLEAYEVTGEKRYLDKAEYLTAYVLDGWDCTLDENGRQHGGITWGPGYVTKHSCSNGPIVAPLVKLADIYKGKSDDITYGVILEGKKRGKETKAKADYYLEMAAAVYDYQMTHLYDPKTGLFSDMMGGDDNGGKVRYETVRGVEYRAYVHLRDRVGTIFSYNTGTMISGAAALYKATSDAKYLTEMKSLCDKSFPYFAKPATGKDGCYTFDITGFNNWFNNVLERSYVDAAAAYPEAGVYAEAFQANLDYAYSNYLYNHMLPTNLLVGWNMERSKNNVEGMFTFSFAAEYASLAEYQLTK</sequence>
<accession>A0AC61RFK2</accession>
<name>A0AC61RFK2_9BACT</name>
<reference evidence="1" key="1">
    <citation type="submission" date="2019-04" db="EMBL/GenBank/DDBJ databases">
        <title>Microbes associate with the intestines of laboratory mice.</title>
        <authorList>
            <person name="Navarre W."/>
            <person name="Wong E."/>
            <person name="Huang K."/>
            <person name="Tropini C."/>
            <person name="Ng K."/>
            <person name="Yu B."/>
        </authorList>
    </citation>
    <scope>NUCLEOTIDE SEQUENCE</scope>
    <source>
        <strain evidence="1">NM04_E33</strain>
    </source>
</reference>
<evidence type="ECO:0000313" key="1">
    <source>
        <dbReference type="EMBL" id="TGY77510.1"/>
    </source>
</evidence>
<gene>
    <name evidence="1" type="ORF">E5331_14195</name>
</gene>
<comment type="caution">
    <text evidence="1">The sequence shown here is derived from an EMBL/GenBank/DDBJ whole genome shotgun (WGS) entry which is preliminary data.</text>
</comment>
<organism evidence="1 2">
    <name type="scientific">Lepagella muris</name>
    <dbReference type="NCBI Taxonomy" id="3032870"/>
    <lineage>
        <taxon>Bacteria</taxon>
        <taxon>Pseudomonadati</taxon>
        <taxon>Bacteroidota</taxon>
        <taxon>Bacteroidia</taxon>
        <taxon>Bacteroidales</taxon>
        <taxon>Muribaculaceae</taxon>
        <taxon>Lepagella</taxon>
    </lineage>
</organism>
<keyword evidence="2" id="KW-1185">Reference proteome</keyword>
<protein>
    <submittedName>
        <fullName evidence="1">Hydrolase</fullName>
    </submittedName>
</protein>
<dbReference type="Proteomes" id="UP000306319">
    <property type="component" value="Unassembled WGS sequence"/>
</dbReference>